<dbReference type="Pfam" id="PF00018">
    <property type="entry name" value="SH3_1"/>
    <property type="match status" value="1"/>
</dbReference>
<evidence type="ECO:0000259" key="7">
    <source>
        <dbReference type="PROSITE" id="PS50002"/>
    </source>
</evidence>
<keyword evidence="2 5" id="KW-0728">SH3 domain</keyword>
<feature type="compositionally biased region" description="Basic and acidic residues" evidence="6">
    <location>
        <begin position="1108"/>
        <end position="1120"/>
    </location>
</feature>
<evidence type="ECO:0000256" key="6">
    <source>
        <dbReference type="SAM" id="MobiDB-lite"/>
    </source>
</evidence>
<keyword evidence="4" id="KW-0966">Cell projection</keyword>
<dbReference type="InterPro" id="IPR000219">
    <property type="entry name" value="DH_dom"/>
</dbReference>
<dbReference type="SUPFAM" id="SSF50729">
    <property type="entry name" value="PH domain-like"/>
    <property type="match status" value="1"/>
</dbReference>
<dbReference type="VEuPathDB" id="VectorBase:ASIC007456"/>
<dbReference type="Gene3D" id="1.20.900.10">
    <property type="entry name" value="Dbl homology (DH) domain"/>
    <property type="match status" value="1"/>
</dbReference>
<dbReference type="SUPFAM" id="SSF48065">
    <property type="entry name" value="DBL homology domain (DH-domain)"/>
    <property type="match status" value="1"/>
</dbReference>
<evidence type="ECO:0000256" key="2">
    <source>
        <dbReference type="ARBA" id="ARBA00022443"/>
    </source>
</evidence>
<feature type="region of interest" description="Disordered" evidence="6">
    <location>
        <begin position="1322"/>
        <end position="1418"/>
    </location>
</feature>
<dbReference type="GO" id="GO:0005085">
    <property type="term" value="F:guanyl-nucleotide exchange factor activity"/>
    <property type="evidence" value="ECO:0007669"/>
    <property type="project" value="UniProtKB-KW"/>
</dbReference>
<dbReference type="GO" id="GO:0016192">
    <property type="term" value="P:vesicle-mediated transport"/>
    <property type="evidence" value="ECO:0007669"/>
    <property type="project" value="UniProtKB-ARBA"/>
</dbReference>
<evidence type="ECO:0000256" key="1">
    <source>
        <dbReference type="ARBA" id="ARBA00004510"/>
    </source>
</evidence>
<dbReference type="PROSITE" id="PS50010">
    <property type="entry name" value="DH_2"/>
    <property type="match status" value="1"/>
</dbReference>
<feature type="domain" description="PH" evidence="8">
    <location>
        <begin position="275"/>
        <end position="376"/>
    </location>
</feature>
<feature type="compositionally biased region" description="Polar residues" evidence="6">
    <location>
        <begin position="940"/>
        <end position="950"/>
    </location>
</feature>
<dbReference type="EMBL" id="KE524999">
    <property type="protein sequence ID" value="KFB39761.1"/>
    <property type="molecule type" value="Genomic_DNA"/>
</dbReference>
<dbReference type="SMART" id="SM00325">
    <property type="entry name" value="RhoGEF"/>
    <property type="match status" value="1"/>
</dbReference>
<dbReference type="InterPro" id="IPR011993">
    <property type="entry name" value="PH-like_dom_sf"/>
</dbReference>
<dbReference type="FunFam" id="2.30.30.40:FF:000072">
    <property type="entry name" value="Unconventional Myosin IB"/>
    <property type="match status" value="1"/>
</dbReference>
<feature type="region of interest" description="Disordered" evidence="6">
    <location>
        <begin position="501"/>
        <end position="529"/>
    </location>
</feature>
<evidence type="ECO:0000256" key="3">
    <source>
        <dbReference type="ARBA" id="ARBA00022658"/>
    </source>
</evidence>
<organism evidence="10">
    <name type="scientific">Anopheles sinensis</name>
    <name type="common">Mosquito</name>
    <dbReference type="NCBI Taxonomy" id="74873"/>
    <lineage>
        <taxon>Eukaryota</taxon>
        <taxon>Metazoa</taxon>
        <taxon>Ecdysozoa</taxon>
        <taxon>Arthropoda</taxon>
        <taxon>Hexapoda</taxon>
        <taxon>Insecta</taxon>
        <taxon>Pterygota</taxon>
        <taxon>Neoptera</taxon>
        <taxon>Endopterygota</taxon>
        <taxon>Diptera</taxon>
        <taxon>Nematocera</taxon>
        <taxon>Culicoidea</taxon>
        <taxon>Culicidae</taxon>
        <taxon>Anophelinae</taxon>
        <taxon>Anopheles</taxon>
    </lineage>
</organism>
<dbReference type="Gene3D" id="2.30.30.40">
    <property type="entry name" value="SH3 Domains"/>
    <property type="match status" value="1"/>
</dbReference>
<comment type="subcellular location">
    <subcellularLocation>
        <location evidence="1">Cell projection</location>
        <location evidence="1">Lamellipodium</location>
    </subcellularLocation>
</comment>
<name>A0A084VP67_ANOSI</name>
<sequence length="1601" mass="175165">MDTSAITVQAQYSFKGSNNDELCFKKGDIITLTQREEGGWWEGTLGDKTGWFPSNYVKEYAGPLPLSETIRPPEEIQAFRSVVFRDLLESEKAHVAELRGLVENFMEPLETSQILTGNEYAQLLCNFLEVVEMHEEFLQTLEECNDRVGKVFLSKAPTMKKIHQIYCAAHPRAIVIVDKFREDLNVFMEKQGAAKPGLLVLTTGLSKPFRRLDKYAAILQELERHMESGHPDRGDTQRSIAVYKDIASSCSATRRQKELELQILTGPVRGWQGAELSTLGDIIHMGSVAVGPEHKDRYLVLFPQTLLILSVSQRMSAFKYEGKLPLTGITVNRLEDTDQIKHAFEISGTLIDRIVAVCQGPSEANRWVELLSPKAGSGSEQTSGGSSVDLKRNVSSSAVNIPQPPPHEKKQLALDSRGYSTRVSICAFGSSGPWVTKYGSDFEVTYPPASYPSTAPYAQLTAYLRRLFRAGELSRYVVQALLYPQVTQTYDRRQVVMRRKRHKATVRMQRRDQANAAAAGGEDVNGNTTVGQISSNVEAVASASFESSSSGSSGSCLSSSCSRDRSHLERQNAVDYVEDDDEAYETITFFAGKRKDSEEPDADSTVYESYSDPHSTEGGSFKYARCNSNRATIDSEDSEREEVGRDVEHEGHRSSEMIGSTAVPCLRINDRESITGSDGTWGAGKSSAHHISSIHTSTARLLLGDLKQQASEQSQMSSFEHRTGHAGRMACEDLLKLDDSMPVTHSLQQKTIVEERHSMPTYFVGNRFNNSSVTEIYIPSWKAEDRTAGANSGVGGGGDDVVGQTGSDDRNSVHSSSLDIPAIVPAPDPVTAELLYNFAKTTTTSPETSGSGGLDLALGGCLSREQSPFRKHSINSDKKLVLNPTHHRKGKNDSHEHHASGEPSVGPSARSPAARRCISYQYLQLQAATKPLRPEEKPLDSNNNPSTRVNQRNDHCQSEHSGIGFEFDAPSITSPDGHKCRFCSFYSRGHSPHSSDSGMAGSCTISTPDGPAKFSGDFLLCDYAAQRATQSVDVVDTRDIGDDSDRPHEHDVVCGDVVDGFPLPARNRERDRSGPHMQSPLRHATSSHNLGRFALVKDSEFDYTDSGQYDHHHNDPHHNDSSQSTCQRQIVTNEDIARRGDNIADTATVALKEHSPYFNTATEELNRGSRSRSEDRILSSFSSQDRDDAGNMELKQYFGRSRIVVNLYDRSSTRSVPKATGGGAGSDMITFKTGLYAHWWKKEKLPIFVVTSQEALKLPPATGRLVRPKSPQSPPAAFPSHPHQVPPISTVEPTSSSRECAATAGAAGDGLLWRPINTTYRRGAARGSGKSMSPPSMTGSSHPSRSGPSSLVQQMPQHKRSQSFNHHLSYNQVQQQQQQQQQQPQPQQQKQHQPNLNQLPSLNSLSLSRPEGKQASPNQKSFLEKANWNITNLRPAPPLRPAFLSSVAISGPGGGSNSAGTGGGRSATASITGSIGGAAASCVGGGSGNGTLNTNDSVQHGLSFSASSKVSPTYEEDALVLRVIEAYCAAYQSTSRNTMHSGFEYDEMTPTLRQLFISVRQLQQDMAHVKLQIAEERSQRGHLQQVLMGHLETYGAANTTC</sequence>
<dbReference type="InterPro" id="IPR001849">
    <property type="entry name" value="PH_domain"/>
</dbReference>
<dbReference type="CDD" id="cd11877">
    <property type="entry name" value="SH3_PIX"/>
    <property type="match status" value="1"/>
</dbReference>
<evidence type="ECO:0000256" key="4">
    <source>
        <dbReference type="ARBA" id="ARBA00023273"/>
    </source>
</evidence>
<evidence type="ECO:0000313" key="12">
    <source>
        <dbReference type="Proteomes" id="UP000030765"/>
    </source>
</evidence>
<dbReference type="SMART" id="SM00233">
    <property type="entry name" value="PH"/>
    <property type="match status" value="1"/>
</dbReference>
<feature type="region of interest" description="Disordered" evidence="6">
    <location>
        <begin position="1261"/>
        <end position="1301"/>
    </location>
</feature>
<feature type="region of interest" description="Disordered" evidence="6">
    <location>
        <begin position="867"/>
        <end position="911"/>
    </location>
</feature>
<dbReference type="InterPro" id="IPR001452">
    <property type="entry name" value="SH3_domain"/>
</dbReference>
<dbReference type="VEuPathDB" id="VectorBase:ASIS013586"/>
<feature type="region of interest" description="Disordered" evidence="6">
    <location>
        <begin position="788"/>
        <end position="820"/>
    </location>
</feature>
<feature type="compositionally biased region" description="Polar residues" evidence="6">
    <location>
        <begin position="1351"/>
        <end position="1370"/>
    </location>
</feature>
<feature type="compositionally biased region" description="Low complexity" evidence="6">
    <location>
        <begin position="1371"/>
        <end position="1408"/>
    </location>
</feature>
<feature type="compositionally biased region" description="Low complexity" evidence="6">
    <location>
        <begin position="1339"/>
        <end position="1350"/>
    </location>
</feature>
<dbReference type="PANTHER" id="PTHR46026">
    <property type="entry name" value="RHO-TYPE GUANINE NUCLEOTIDE EXCHANGE FACTOR, ISOFORM F"/>
    <property type="match status" value="1"/>
</dbReference>
<dbReference type="SMART" id="SM00326">
    <property type="entry name" value="SH3"/>
    <property type="match status" value="1"/>
</dbReference>
<feature type="compositionally biased region" description="Basic and acidic residues" evidence="6">
    <location>
        <begin position="891"/>
        <end position="900"/>
    </location>
</feature>
<feature type="region of interest" description="Disordered" evidence="6">
    <location>
        <begin position="1041"/>
        <end position="1089"/>
    </location>
</feature>
<feature type="region of interest" description="Disordered" evidence="6">
    <location>
        <begin position="928"/>
        <end position="962"/>
    </location>
</feature>
<dbReference type="CDD" id="cd01225">
    <property type="entry name" value="PH_Cool_Pix"/>
    <property type="match status" value="1"/>
</dbReference>
<protein>
    <recommendedName>
        <fullName evidence="13">Guanine nucleotide exchange factor</fullName>
    </recommendedName>
</protein>
<dbReference type="OMA" id="SITRCVE"/>
<dbReference type="EMBL" id="ATLV01014983">
    <property type="status" value="NOT_ANNOTATED_CDS"/>
    <property type="molecule type" value="Genomic_DNA"/>
</dbReference>
<evidence type="ECO:0008006" key="13">
    <source>
        <dbReference type="Google" id="ProtNLM"/>
    </source>
</evidence>
<dbReference type="Gene3D" id="2.30.29.30">
    <property type="entry name" value="Pleckstrin-homology domain (PH domain)/Phosphotyrosine-binding domain (PTB)"/>
    <property type="match status" value="1"/>
</dbReference>
<feature type="compositionally biased region" description="Low complexity" evidence="6">
    <location>
        <begin position="546"/>
        <end position="561"/>
    </location>
</feature>
<keyword evidence="3" id="KW-0344">Guanine-nucleotide releasing factor</keyword>
<dbReference type="EnsemblMetazoa" id="ASIC007456-RA">
    <property type="protein sequence ID" value="ASIC007456-PA"/>
    <property type="gene ID" value="ASIC007456"/>
</dbReference>
<dbReference type="SUPFAM" id="SSF50044">
    <property type="entry name" value="SH3-domain"/>
    <property type="match status" value="1"/>
</dbReference>
<proteinExistence type="predicted"/>
<feature type="compositionally biased region" description="Basic and acidic residues" evidence="6">
    <location>
        <begin position="562"/>
        <end position="572"/>
    </location>
</feature>
<dbReference type="PRINTS" id="PR00452">
    <property type="entry name" value="SH3DOMAIN"/>
</dbReference>
<evidence type="ECO:0000313" key="11">
    <source>
        <dbReference type="EnsemblMetazoa" id="ASIC007456-PA"/>
    </source>
</evidence>
<evidence type="ECO:0000256" key="5">
    <source>
        <dbReference type="PROSITE-ProRule" id="PRU00192"/>
    </source>
</evidence>
<dbReference type="InterPro" id="IPR035899">
    <property type="entry name" value="DBL_dom_sf"/>
</dbReference>
<feature type="region of interest" description="Disordered" evidence="6">
    <location>
        <begin position="1105"/>
        <end position="1127"/>
    </location>
</feature>
<gene>
    <name evidence="10" type="ORF">ZHAS_00007456</name>
</gene>
<accession>A0A084VP67</accession>
<feature type="region of interest" description="Disordered" evidence="6">
    <location>
        <begin position="546"/>
        <end position="577"/>
    </location>
</feature>
<feature type="compositionally biased region" description="Basic and acidic residues" evidence="6">
    <location>
        <begin position="1041"/>
        <end position="1053"/>
    </location>
</feature>
<reference evidence="11" key="2">
    <citation type="submission" date="2020-05" db="UniProtKB">
        <authorList>
            <consortium name="EnsemblMetazoa"/>
        </authorList>
    </citation>
    <scope>IDENTIFICATION</scope>
</reference>
<dbReference type="InterPro" id="IPR046376">
    <property type="entry name" value="PH_Cool_Pix"/>
</dbReference>
<feature type="domain" description="SH3" evidence="7">
    <location>
        <begin position="3"/>
        <end position="62"/>
    </location>
</feature>
<dbReference type="PANTHER" id="PTHR46026:SF1">
    <property type="entry name" value="RHO-TYPE GUANINE NUCLEOTIDE EXCHANGE FACTOR, ISOFORM F"/>
    <property type="match status" value="1"/>
</dbReference>
<dbReference type="Proteomes" id="UP000030765">
    <property type="component" value="Unassembled WGS sequence"/>
</dbReference>
<dbReference type="Pfam" id="PF00621">
    <property type="entry name" value="RhoGEF"/>
    <property type="match status" value="1"/>
</dbReference>
<feature type="region of interest" description="Disordered" evidence="6">
    <location>
        <begin position="1163"/>
        <end position="1187"/>
    </location>
</feature>
<dbReference type="VEuPathDB" id="VectorBase:ASIS023542"/>
<dbReference type="GO" id="GO:0030027">
    <property type="term" value="C:lamellipodium"/>
    <property type="evidence" value="ECO:0007669"/>
    <property type="project" value="UniProtKB-SubCell"/>
</dbReference>
<feature type="domain" description="DH" evidence="9">
    <location>
        <begin position="79"/>
        <end position="253"/>
    </location>
</feature>
<dbReference type="STRING" id="74873.A0A084VP67"/>
<feature type="compositionally biased region" description="Basic and acidic residues" evidence="6">
    <location>
        <begin position="1164"/>
        <end position="1177"/>
    </location>
</feature>
<dbReference type="OrthoDB" id="6019202at2759"/>
<dbReference type="GO" id="GO:0005737">
    <property type="term" value="C:cytoplasm"/>
    <property type="evidence" value="ECO:0007669"/>
    <property type="project" value="TreeGrafter"/>
</dbReference>
<reference evidence="10 12" key="1">
    <citation type="journal article" date="2014" name="BMC Genomics">
        <title>Genome sequence of Anopheles sinensis provides insight into genetics basis of mosquito competence for malaria parasites.</title>
        <authorList>
            <person name="Zhou D."/>
            <person name="Zhang D."/>
            <person name="Ding G."/>
            <person name="Shi L."/>
            <person name="Hou Q."/>
            <person name="Ye Y."/>
            <person name="Xu Y."/>
            <person name="Zhou H."/>
            <person name="Xiong C."/>
            <person name="Li S."/>
            <person name="Yu J."/>
            <person name="Hong S."/>
            <person name="Yu X."/>
            <person name="Zou P."/>
            <person name="Chen C."/>
            <person name="Chang X."/>
            <person name="Wang W."/>
            <person name="Lv Y."/>
            <person name="Sun Y."/>
            <person name="Ma L."/>
            <person name="Shen B."/>
            <person name="Zhu C."/>
        </authorList>
    </citation>
    <scope>NUCLEOTIDE SEQUENCE [LARGE SCALE GENOMIC DNA]</scope>
</reference>
<evidence type="ECO:0000259" key="8">
    <source>
        <dbReference type="PROSITE" id="PS50003"/>
    </source>
</evidence>
<dbReference type="PROSITE" id="PS50003">
    <property type="entry name" value="PH_DOMAIN"/>
    <property type="match status" value="1"/>
</dbReference>
<keyword evidence="12" id="KW-1185">Reference proteome</keyword>
<dbReference type="InterPro" id="IPR036028">
    <property type="entry name" value="SH3-like_dom_sf"/>
</dbReference>
<feature type="region of interest" description="Disordered" evidence="6">
    <location>
        <begin position="595"/>
        <end position="618"/>
    </location>
</feature>
<dbReference type="CDD" id="cd00160">
    <property type="entry name" value="RhoGEF"/>
    <property type="match status" value="1"/>
</dbReference>
<dbReference type="PROSITE" id="PS50002">
    <property type="entry name" value="SH3"/>
    <property type="match status" value="1"/>
</dbReference>
<evidence type="ECO:0000259" key="9">
    <source>
        <dbReference type="PROSITE" id="PS50010"/>
    </source>
</evidence>
<evidence type="ECO:0000313" key="10">
    <source>
        <dbReference type="EMBL" id="KFB39761.1"/>
    </source>
</evidence>